<protein>
    <submittedName>
        <fullName evidence="2">Uncharacterized protein</fullName>
    </submittedName>
</protein>
<dbReference type="EMBL" id="BTRK01000005">
    <property type="protein sequence ID" value="GMR52352.1"/>
    <property type="molecule type" value="Genomic_DNA"/>
</dbReference>
<keyword evidence="1" id="KW-0732">Signal</keyword>
<dbReference type="AlphaFoldDB" id="A0AAN5CXH1"/>
<evidence type="ECO:0000313" key="2">
    <source>
        <dbReference type="EMBL" id="GMR52352.1"/>
    </source>
</evidence>
<sequence length="77" mass="8814">EMKFIVLIFVLIGSCIGMPPPSVNVEGTLSCSTPFKSRVTIWDHLFLGPYAEERQVGPKSRNYTVSQRHHHDFLIRE</sequence>
<feature type="chain" id="PRO_5042844452" evidence="1">
    <location>
        <begin position="18"/>
        <end position="77"/>
    </location>
</feature>
<name>A0AAN5CXH1_9BILA</name>
<evidence type="ECO:0000256" key="1">
    <source>
        <dbReference type="SAM" id="SignalP"/>
    </source>
</evidence>
<gene>
    <name evidence="2" type="ORF">PMAYCL1PPCAC_22547</name>
</gene>
<evidence type="ECO:0000313" key="3">
    <source>
        <dbReference type="Proteomes" id="UP001328107"/>
    </source>
</evidence>
<comment type="caution">
    <text evidence="2">The sequence shown here is derived from an EMBL/GenBank/DDBJ whole genome shotgun (WGS) entry which is preliminary data.</text>
</comment>
<reference evidence="3" key="1">
    <citation type="submission" date="2022-10" db="EMBL/GenBank/DDBJ databases">
        <title>Genome assembly of Pristionchus species.</title>
        <authorList>
            <person name="Yoshida K."/>
            <person name="Sommer R.J."/>
        </authorList>
    </citation>
    <scope>NUCLEOTIDE SEQUENCE [LARGE SCALE GENOMIC DNA]</scope>
    <source>
        <strain evidence="3">RS5460</strain>
    </source>
</reference>
<organism evidence="2 3">
    <name type="scientific">Pristionchus mayeri</name>
    <dbReference type="NCBI Taxonomy" id="1317129"/>
    <lineage>
        <taxon>Eukaryota</taxon>
        <taxon>Metazoa</taxon>
        <taxon>Ecdysozoa</taxon>
        <taxon>Nematoda</taxon>
        <taxon>Chromadorea</taxon>
        <taxon>Rhabditida</taxon>
        <taxon>Rhabditina</taxon>
        <taxon>Diplogasteromorpha</taxon>
        <taxon>Diplogasteroidea</taxon>
        <taxon>Neodiplogasteridae</taxon>
        <taxon>Pristionchus</taxon>
    </lineage>
</organism>
<feature type="non-terminal residue" evidence="2">
    <location>
        <position position="77"/>
    </location>
</feature>
<feature type="signal peptide" evidence="1">
    <location>
        <begin position="1"/>
        <end position="17"/>
    </location>
</feature>
<keyword evidence="3" id="KW-1185">Reference proteome</keyword>
<dbReference type="Proteomes" id="UP001328107">
    <property type="component" value="Unassembled WGS sequence"/>
</dbReference>
<proteinExistence type="predicted"/>
<accession>A0AAN5CXH1</accession>
<feature type="non-terminal residue" evidence="2">
    <location>
        <position position="1"/>
    </location>
</feature>